<keyword evidence="4" id="KW-1185">Reference proteome</keyword>
<name>A0A839RM99_9ACTN</name>
<comment type="caution">
    <text evidence="2">The sequence shown here is derived from an EMBL/GenBank/DDBJ whole genome shotgun (WGS) entry which is preliminary data.</text>
</comment>
<organism evidence="2 4">
    <name type="scientific">Hoyosella altamirensis</name>
    <dbReference type="NCBI Taxonomy" id="616997"/>
    <lineage>
        <taxon>Bacteria</taxon>
        <taxon>Bacillati</taxon>
        <taxon>Actinomycetota</taxon>
        <taxon>Actinomycetes</taxon>
        <taxon>Mycobacteriales</taxon>
        <taxon>Hoyosellaceae</taxon>
        <taxon>Hoyosella</taxon>
    </lineage>
</organism>
<dbReference type="GO" id="GO:0051537">
    <property type="term" value="F:2 iron, 2 sulfur cluster binding"/>
    <property type="evidence" value="ECO:0007669"/>
    <property type="project" value="InterPro"/>
</dbReference>
<protein>
    <recommendedName>
        <fullName evidence="1">Ferric siderophore reductase C-terminal domain-containing protein</fullName>
    </recommendedName>
</protein>
<dbReference type="InterPro" id="IPR024726">
    <property type="entry name" value="FhuF_C"/>
</dbReference>
<accession>A0A839RM99</accession>
<sequence>MSHPLTHTVAQINERVAWASITTGQPSTGEWALCSQAGPDFIAEWEGRVTHMLRRDFHRHHPMASAAYVLDWYASLSGCIGGMSFGLARRVPRLDRHSLAFHRHSEHAYPDGIALLSPRFWCLPSDPDATHHEADVVSTERDLARILRTEIRRHADDFLTDYRGGARLPRRHLLGVFFDSLDTGMAMQTGAEPARILAGAKSVLPGGTREFGDASTITVVHDSKQRAHLTRKRISCCYYFKVADGGVTCATCPRTSDEQRLDRLERFANQQD</sequence>
<reference evidence="2 4" key="1">
    <citation type="submission" date="2020-08" db="EMBL/GenBank/DDBJ databases">
        <title>Sequencing the genomes of 1000 actinobacteria strains.</title>
        <authorList>
            <person name="Klenk H.-P."/>
        </authorList>
    </citation>
    <scope>NUCLEOTIDE SEQUENCE [LARGE SCALE GENOMIC DNA]</scope>
    <source>
        <strain evidence="2 4">DSM 45258</strain>
    </source>
</reference>
<gene>
    <name evidence="2" type="ORF">FHU29_001762</name>
    <name evidence="3" type="ORF">FHU29_004303</name>
</gene>
<dbReference type="Proteomes" id="UP000567922">
    <property type="component" value="Unassembled WGS sequence"/>
</dbReference>
<dbReference type="RefSeq" id="WP_083962111.1">
    <property type="nucleotide sequence ID" value="NZ_BDDI01000002.1"/>
</dbReference>
<evidence type="ECO:0000313" key="4">
    <source>
        <dbReference type="Proteomes" id="UP000567922"/>
    </source>
</evidence>
<feature type="domain" description="Ferric siderophore reductase C-terminal" evidence="1">
    <location>
        <begin position="235"/>
        <end position="254"/>
    </location>
</feature>
<dbReference type="EMBL" id="JACHWS010000001">
    <property type="protein sequence ID" value="MBB3037328.1"/>
    <property type="molecule type" value="Genomic_DNA"/>
</dbReference>
<proteinExistence type="predicted"/>
<dbReference type="AlphaFoldDB" id="A0A839RM99"/>
<dbReference type="Pfam" id="PF11575">
    <property type="entry name" value="FhuF_C"/>
    <property type="match status" value="1"/>
</dbReference>
<dbReference type="EMBL" id="JACHWS010000005">
    <property type="protein sequence ID" value="MBB3039813.1"/>
    <property type="molecule type" value="Genomic_DNA"/>
</dbReference>
<evidence type="ECO:0000313" key="2">
    <source>
        <dbReference type="EMBL" id="MBB3037328.1"/>
    </source>
</evidence>
<dbReference type="OrthoDB" id="4856898at2"/>
<evidence type="ECO:0000259" key="1">
    <source>
        <dbReference type="Pfam" id="PF11575"/>
    </source>
</evidence>
<evidence type="ECO:0000313" key="3">
    <source>
        <dbReference type="EMBL" id="MBB3039813.1"/>
    </source>
</evidence>